<feature type="region of interest" description="Disordered" evidence="1">
    <location>
        <begin position="1"/>
        <end position="214"/>
    </location>
</feature>
<reference evidence="2" key="1">
    <citation type="submission" date="2023-10" db="EMBL/GenBank/DDBJ databases">
        <title>Genome assembly of Pristionchus species.</title>
        <authorList>
            <person name="Yoshida K."/>
            <person name="Sommer R.J."/>
        </authorList>
    </citation>
    <scope>NUCLEOTIDE SEQUENCE</scope>
    <source>
        <strain evidence="2">RS5133</strain>
    </source>
</reference>
<dbReference type="Proteomes" id="UP001432322">
    <property type="component" value="Unassembled WGS sequence"/>
</dbReference>
<comment type="caution">
    <text evidence="2">The sequence shown here is derived from an EMBL/GenBank/DDBJ whole genome shotgun (WGS) entry which is preliminary data.</text>
</comment>
<organism evidence="2 3">
    <name type="scientific">Pristionchus fissidentatus</name>
    <dbReference type="NCBI Taxonomy" id="1538716"/>
    <lineage>
        <taxon>Eukaryota</taxon>
        <taxon>Metazoa</taxon>
        <taxon>Ecdysozoa</taxon>
        <taxon>Nematoda</taxon>
        <taxon>Chromadorea</taxon>
        <taxon>Rhabditida</taxon>
        <taxon>Rhabditina</taxon>
        <taxon>Diplogasteromorpha</taxon>
        <taxon>Diplogasteroidea</taxon>
        <taxon>Neodiplogasteridae</taxon>
        <taxon>Pristionchus</taxon>
    </lineage>
</organism>
<feature type="compositionally biased region" description="Polar residues" evidence="1">
    <location>
        <begin position="68"/>
        <end position="78"/>
    </location>
</feature>
<evidence type="ECO:0000313" key="3">
    <source>
        <dbReference type="Proteomes" id="UP001432322"/>
    </source>
</evidence>
<dbReference type="EMBL" id="BTSY01000004">
    <property type="protein sequence ID" value="GMT22406.1"/>
    <property type="molecule type" value="Genomic_DNA"/>
</dbReference>
<evidence type="ECO:0000256" key="1">
    <source>
        <dbReference type="SAM" id="MobiDB-lite"/>
    </source>
</evidence>
<evidence type="ECO:0000313" key="2">
    <source>
        <dbReference type="EMBL" id="GMT22406.1"/>
    </source>
</evidence>
<gene>
    <name evidence="2" type="ORF">PFISCL1PPCAC_13703</name>
</gene>
<feature type="compositionally biased region" description="Low complexity" evidence="1">
    <location>
        <begin position="185"/>
        <end position="214"/>
    </location>
</feature>
<feature type="non-terminal residue" evidence="2">
    <location>
        <position position="214"/>
    </location>
</feature>
<protein>
    <submittedName>
        <fullName evidence="2">Uncharacterized protein</fullName>
    </submittedName>
</protein>
<feature type="compositionally biased region" description="Gly residues" evidence="1">
    <location>
        <begin position="7"/>
        <end position="18"/>
    </location>
</feature>
<accession>A0AAV5VSI4</accession>
<proteinExistence type="predicted"/>
<keyword evidence="3" id="KW-1185">Reference proteome</keyword>
<dbReference type="AlphaFoldDB" id="A0AAV5VSI4"/>
<feature type="compositionally biased region" description="Basic and acidic residues" evidence="1">
    <location>
        <begin position="162"/>
        <end position="178"/>
    </location>
</feature>
<name>A0AAV5VSI4_9BILA</name>
<sequence length="214" mass="21760">MSVAHGGFPGGAGGGGQDPNGNPYEKPRSPSALSGDEDEELNNGDLRPRVRNRLSSFTQLSPYKRPSTAISGGPTTPTRVDGILAARNAANAAKKARSQSEGGSPQQPVRPLGPLPRLSMPHPQQGVLPHNRHAGAPAAPPQQQAWRNPRQDSSDSSGSGEGRGDSDNSGDGEREARFDPFNSYSAEAAASGASPPAAASGTSPAAAASGASPR</sequence>